<accession>A0A0J1AVV5</accession>
<sequence>MVCALDPFGPLASPVTWHNSLPASVVMLSLLVPGSTALLPRAPPLHSRHIGRRQPCRMQYAQVRDGTAIPIPPTGRGLVEPR</sequence>
<dbReference type="EMBL" id="KQ087260">
    <property type="protein sequence ID" value="KLT39389.1"/>
    <property type="molecule type" value="Genomic_DNA"/>
</dbReference>
<reference evidence="1 2" key="1">
    <citation type="submission" date="2015-03" db="EMBL/GenBank/DDBJ databases">
        <title>Genomics and transcriptomics of the oil-accumulating basidiomycete yeast T. oleaginosus allow insights into substrate utilization and the diverse evolutionary trajectories of mating systems in fungi.</title>
        <authorList>
            <consortium name="DOE Joint Genome Institute"/>
            <person name="Kourist R."/>
            <person name="Kracht O."/>
            <person name="Bracharz F."/>
            <person name="Lipzen A."/>
            <person name="Nolan M."/>
            <person name="Ohm R."/>
            <person name="Grigoriev I."/>
            <person name="Sun S."/>
            <person name="Heitman J."/>
            <person name="Bruck T."/>
            <person name="Nowrousian M."/>
        </authorList>
    </citation>
    <scope>NUCLEOTIDE SEQUENCE [LARGE SCALE GENOMIC DNA]</scope>
    <source>
        <strain evidence="1 2">IBC0246</strain>
    </source>
</reference>
<organism evidence="1 2">
    <name type="scientific">Cutaneotrichosporon oleaginosum</name>
    <dbReference type="NCBI Taxonomy" id="879819"/>
    <lineage>
        <taxon>Eukaryota</taxon>
        <taxon>Fungi</taxon>
        <taxon>Dikarya</taxon>
        <taxon>Basidiomycota</taxon>
        <taxon>Agaricomycotina</taxon>
        <taxon>Tremellomycetes</taxon>
        <taxon>Trichosporonales</taxon>
        <taxon>Trichosporonaceae</taxon>
        <taxon>Cutaneotrichosporon</taxon>
    </lineage>
</organism>
<gene>
    <name evidence="1" type="ORF">CC85DRAFT_288581</name>
</gene>
<evidence type="ECO:0000313" key="2">
    <source>
        <dbReference type="Proteomes" id="UP000053611"/>
    </source>
</evidence>
<proteinExistence type="predicted"/>
<dbReference type="Proteomes" id="UP000053611">
    <property type="component" value="Unassembled WGS sequence"/>
</dbReference>
<dbReference type="AlphaFoldDB" id="A0A0J1AVV5"/>
<protein>
    <submittedName>
        <fullName evidence="1">Uncharacterized protein</fullName>
    </submittedName>
</protein>
<dbReference type="RefSeq" id="XP_018275880.1">
    <property type="nucleotide sequence ID" value="XM_018424314.1"/>
</dbReference>
<evidence type="ECO:0000313" key="1">
    <source>
        <dbReference type="EMBL" id="KLT39389.1"/>
    </source>
</evidence>
<keyword evidence="2" id="KW-1185">Reference proteome</keyword>
<name>A0A0J1AVV5_9TREE</name>
<dbReference type="GeneID" id="28984917"/>